<dbReference type="Proteomes" id="UP000202544">
    <property type="component" value="Segment"/>
</dbReference>
<accession>D2J4K2</accession>
<dbReference type="EMBL" id="GQ884143">
    <property type="protein sequence ID" value="ACZ63521.1"/>
    <property type="molecule type" value="Genomic_DNA"/>
</dbReference>
<organism evidence="1 2">
    <name type="scientific">Pieris rapae granulovirus Wuhan</name>
    <dbReference type="NCBI Taxonomy" id="2848030"/>
    <lineage>
        <taxon>Viruses</taxon>
        <taxon>Viruses incertae sedis</taxon>
        <taxon>Naldaviricetes</taxon>
        <taxon>Lefavirales</taxon>
        <taxon>Baculoviridae</taxon>
        <taxon>Betabaculovirus</taxon>
        <taxon>Betabaculovirus arrapae</taxon>
    </lineage>
</organism>
<reference evidence="1 2" key="2">
    <citation type="journal article" date="2012" name="J. Virol.">
        <title>The Genome of Pieris rapae Granulovirus.</title>
        <authorList>
            <person name="Zhang B.Q."/>
            <person name="Cheng R.L."/>
            <person name="Wang X.F."/>
            <person name="Zhang C.X."/>
        </authorList>
    </citation>
    <scope>NUCLEOTIDE SEQUENCE [LARGE SCALE GENOMIC DNA]</scope>
    <source>
        <strain evidence="1">Wuhan</strain>
    </source>
</reference>
<reference evidence="1 2" key="1">
    <citation type="journal article" date="2011" name="J. Proteome Res.">
        <title>ODV-associated proteins of the Pieris rapae granulovirus.</title>
        <authorList>
            <person name="Wang X.F."/>
            <person name="Zhang B.Q."/>
            <person name="Xu H.J."/>
            <person name="Cui Y.J."/>
            <person name="Xu Y.P."/>
            <person name="Zhang M.J."/>
            <person name="Han Y.S."/>
            <person name="Lee Y.S."/>
            <person name="Bao Y.Y."/>
            <person name="Zhang C.X."/>
        </authorList>
    </citation>
    <scope>NUCLEOTIDE SEQUENCE [LARGE SCALE GENOMIC DNA]</scope>
    <source>
        <strain evidence="1">Wuhan</strain>
    </source>
</reference>
<protein>
    <submittedName>
        <fullName evidence="1">PrGVORF35</fullName>
    </submittedName>
</protein>
<proteinExistence type="predicted"/>
<dbReference type="OrthoDB" id="27780at10239"/>
<dbReference type="KEGG" id="vg:11107042"/>
<evidence type="ECO:0000313" key="1">
    <source>
        <dbReference type="EMBL" id="ACZ63521.1"/>
    </source>
</evidence>
<dbReference type="RefSeq" id="YP_003429359.1">
    <property type="nucleotide sequence ID" value="NC_013797.1"/>
</dbReference>
<keyword evidence="2" id="KW-1185">Reference proteome</keyword>
<name>D2J4K2_9BBAC</name>
<sequence length="114" mass="13527">MIHYQVTHFNYIQVDDKTPPLHKHWILVYECTDGFYRIWRGTQNEIKKITKNTNDCLVNVVGNVDCVWNFSIDSKHIITLVGIKIYNNHDIQSIIDREIDRVINFDDNYTTTNL</sequence>
<dbReference type="GeneID" id="11107042"/>
<evidence type="ECO:0000313" key="2">
    <source>
        <dbReference type="Proteomes" id="UP000202544"/>
    </source>
</evidence>